<dbReference type="InterPro" id="IPR032745">
    <property type="entry name" value="GRIN_C"/>
</dbReference>
<reference evidence="5" key="1">
    <citation type="submission" date="2025-08" db="UniProtKB">
        <authorList>
            <consortium name="RefSeq"/>
        </authorList>
    </citation>
    <scope>IDENTIFICATION</scope>
</reference>
<dbReference type="GeneID" id="107114249"/>
<keyword evidence="4" id="KW-1185">Reference proteome</keyword>
<evidence type="ECO:0000259" key="3">
    <source>
        <dbReference type="Pfam" id="PF15235"/>
    </source>
</evidence>
<feature type="region of interest" description="Disordered" evidence="2">
    <location>
        <begin position="432"/>
        <end position="455"/>
    </location>
</feature>
<sequence>MDVKTLLSWFNKEIGLYEARLVGSLFSLWITTIADSDQDTDLASAMASHRLHTHSHQEALNSICRSAPSPSYHLLSKSSSNLAGIGPTDPGERQSGKQELRKSFSSSACQARTRETDTGSTPSSEWSSTHSEIASTVRTVSSLSPSDSTHSGPKSTNHFLPVDKLSEPVERMEARMHIKSSAVKNMPPAYGGNPQHVSAAEDLGAAVQRSLSDLTCRCKQRSPVPHMETSATYSAMSSNSGSGASAGNLAFQRPRYGSNVYGNAPDYQSHTTQIPSLPRDPNVPAHLFDDVSHNQIFSDPGTYSTTVLGPHAPRDNLSNSAMYAQGGIVYSNFSAGMYPPGMVAIQNSTALPYNIRHEPAMKVDGTGPAYCHSLPIPSLQFIPRLVCSVSESGKEQASPGYCPSLPATGMVTLPKLVSSVSESGLDAKRILRCSGGHGEHGSQAHVQQGGPQQERKTTYVVLNSRHNGTEVVLKTKDMWTMTSMNDMIQVSQPLQCKDAGVQTIPTKECKSVATSPSVVVEDHPHVYPEVSLEPEAEGEKSLVQEVRWDDEGMTWEVYGAEVDPEELGLAIQKHLEFQIEQLQLESMTVSRKSTDDVLPDKDEKRMSFRTMMYCLRNPSCCAGSSAAVE</sequence>
<protein>
    <submittedName>
        <fullName evidence="5">GRIN2-like protein</fullName>
    </submittedName>
</protein>
<evidence type="ECO:0000313" key="4">
    <source>
        <dbReference type="Proteomes" id="UP000694871"/>
    </source>
</evidence>
<evidence type="ECO:0000313" key="5">
    <source>
        <dbReference type="RefSeq" id="XP_015271176.1"/>
    </source>
</evidence>
<feature type="domain" description="G protein-regulated inducer of neurite outgrowth C-terminal" evidence="3">
    <location>
        <begin position="532"/>
        <end position="623"/>
    </location>
</feature>
<dbReference type="Proteomes" id="UP000694871">
    <property type="component" value="Unplaced"/>
</dbReference>
<organism evidence="4 5">
    <name type="scientific">Gekko japonicus</name>
    <name type="common">Schlegel's Japanese gecko</name>
    <dbReference type="NCBI Taxonomy" id="146911"/>
    <lineage>
        <taxon>Eukaryota</taxon>
        <taxon>Metazoa</taxon>
        <taxon>Chordata</taxon>
        <taxon>Craniata</taxon>
        <taxon>Vertebrata</taxon>
        <taxon>Euteleostomi</taxon>
        <taxon>Lepidosauria</taxon>
        <taxon>Squamata</taxon>
        <taxon>Bifurcata</taxon>
        <taxon>Gekkota</taxon>
        <taxon>Gekkonidae</taxon>
        <taxon>Gekkoninae</taxon>
        <taxon>Gekko</taxon>
    </lineage>
</organism>
<accession>A0ABM1KBT9</accession>
<feature type="region of interest" description="Disordered" evidence="2">
    <location>
        <begin position="76"/>
        <end position="161"/>
    </location>
</feature>
<dbReference type="InterPro" id="IPR026646">
    <property type="entry name" value="GPRIN2-like/GPRIN3"/>
</dbReference>
<dbReference type="PANTHER" id="PTHR15718">
    <property type="entry name" value="G PROTEIN-REGULATED INDUCER OF NEURITE OUTGROWTH C-TERMINAL DOMAIN-CONTAINING PROTEIN"/>
    <property type="match status" value="1"/>
</dbReference>
<feature type="compositionally biased region" description="Polar residues" evidence="2">
    <location>
        <begin position="136"/>
        <end position="158"/>
    </location>
</feature>
<comment type="function">
    <text evidence="1">May be involved in neurite outgrowth.</text>
</comment>
<dbReference type="Pfam" id="PF15235">
    <property type="entry name" value="GRIN_C"/>
    <property type="match status" value="1"/>
</dbReference>
<gene>
    <name evidence="5" type="primary">LOC107114249</name>
</gene>
<dbReference type="RefSeq" id="XP_015271176.1">
    <property type="nucleotide sequence ID" value="XM_015415690.1"/>
</dbReference>
<name>A0ABM1KBT9_GEKJA</name>
<feature type="compositionally biased region" description="Low complexity" evidence="2">
    <location>
        <begin position="120"/>
        <end position="135"/>
    </location>
</feature>
<evidence type="ECO:0000256" key="2">
    <source>
        <dbReference type="SAM" id="MobiDB-lite"/>
    </source>
</evidence>
<feature type="compositionally biased region" description="Basic and acidic residues" evidence="2">
    <location>
        <begin position="90"/>
        <end position="102"/>
    </location>
</feature>
<proteinExistence type="predicted"/>
<dbReference type="PANTHER" id="PTHR15718:SF5">
    <property type="entry name" value="G PROTEIN-REGULATED INDUCER OF NEURITE OUTGROWTH 2"/>
    <property type="match status" value="1"/>
</dbReference>
<evidence type="ECO:0000256" key="1">
    <source>
        <dbReference type="ARBA" id="ARBA00002358"/>
    </source>
</evidence>